<feature type="transmembrane region" description="Helical" evidence="1">
    <location>
        <begin position="5"/>
        <end position="22"/>
    </location>
</feature>
<proteinExistence type="predicted"/>
<organism evidence="2 3">
    <name type="scientific">Deefgea piscis</name>
    <dbReference type="NCBI Taxonomy" id="2739061"/>
    <lineage>
        <taxon>Bacteria</taxon>
        <taxon>Pseudomonadati</taxon>
        <taxon>Pseudomonadota</taxon>
        <taxon>Betaproteobacteria</taxon>
        <taxon>Neisseriales</taxon>
        <taxon>Chitinibacteraceae</taxon>
        <taxon>Deefgea</taxon>
    </lineage>
</organism>
<dbReference type="AlphaFoldDB" id="A0A6M8SQJ8"/>
<feature type="transmembrane region" description="Helical" evidence="1">
    <location>
        <begin position="79"/>
        <end position="96"/>
    </location>
</feature>
<dbReference type="RefSeq" id="WP_173534094.1">
    <property type="nucleotide sequence ID" value="NZ_CP054143.1"/>
</dbReference>
<dbReference type="KEGG" id="dee:HQN60_13215"/>
<sequence>MRGIVFPVVLIVIGAGWLMNSLDFFPSVSWIIIIGLMSAGVALLAIEGVNKSTIVLGPMLIAGAITTFLRQQYQLPLSIQWPILLILCGILMLLARSRWIAAAPPKPWDQQPLPPRQPE</sequence>
<dbReference type="Proteomes" id="UP000504844">
    <property type="component" value="Chromosome"/>
</dbReference>
<feature type="transmembrane region" description="Helical" evidence="1">
    <location>
        <begin position="53"/>
        <end position="73"/>
    </location>
</feature>
<dbReference type="EMBL" id="CP054143">
    <property type="protein sequence ID" value="QKJ67593.1"/>
    <property type="molecule type" value="Genomic_DNA"/>
</dbReference>
<protein>
    <submittedName>
        <fullName evidence="2">Uncharacterized protein</fullName>
    </submittedName>
</protein>
<gene>
    <name evidence="2" type="ORF">HQN60_13215</name>
</gene>
<accession>A0A6M8SQJ8</accession>
<keyword evidence="1" id="KW-0812">Transmembrane</keyword>
<name>A0A6M8SQJ8_9NEIS</name>
<reference evidence="2 3" key="1">
    <citation type="submission" date="2020-05" db="EMBL/GenBank/DDBJ databases">
        <title>Complete genome sequence of Deefgea sp. D17.</title>
        <authorList>
            <person name="Bae J.-W."/>
            <person name="Han J.E."/>
        </authorList>
    </citation>
    <scope>NUCLEOTIDE SEQUENCE [LARGE SCALE GENOMIC DNA]</scope>
    <source>
        <strain evidence="2 3">D17</strain>
    </source>
</reference>
<keyword evidence="3" id="KW-1185">Reference proteome</keyword>
<evidence type="ECO:0000256" key="1">
    <source>
        <dbReference type="SAM" id="Phobius"/>
    </source>
</evidence>
<feature type="transmembrane region" description="Helical" evidence="1">
    <location>
        <begin position="28"/>
        <end position="46"/>
    </location>
</feature>
<evidence type="ECO:0000313" key="2">
    <source>
        <dbReference type="EMBL" id="QKJ67593.1"/>
    </source>
</evidence>
<keyword evidence="1" id="KW-0472">Membrane</keyword>
<evidence type="ECO:0000313" key="3">
    <source>
        <dbReference type="Proteomes" id="UP000504844"/>
    </source>
</evidence>
<keyword evidence="1" id="KW-1133">Transmembrane helix</keyword>